<dbReference type="RefSeq" id="WP_125031241.1">
    <property type="nucleotide sequence ID" value="NZ_JAPXVP010000011.1"/>
</dbReference>
<dbReference type="Proteomes" id="UP000285794">
    <property type="component" value="Unassembled WGS sequence"/>
</dbReference>
<dbReference type="EMBL" id="QQWG01000013">
    <property type="protein sequence ID" value="RRG20379.1"/>
    <property type="molecule type" value="Genomic_DNA"/>
</dbReference>
<feature type="domain" description="Mandelate racemase/muconate lactonizing enzyme C-terminal" evidence="3">
    <location>
        <begin position="132"/>
        <end position="230"/>
    </location>
</feature>
<dbReference type="InterPro" id="IPR018110">
    <property type="entry name" value="Mandel_Rmase/mucon_lact_enz_CS"/>
</dbReference>
<dbReference type="GO" id="GO:0016854">
    <property type="term" value="F:racemase and epimerase activity"/>
    <property type="evidence" value="ECO:0007669"/>
    <property type="project" value="UniProtKB-ARBA"/>
</dbReference>
<dbReference type="SMART" id="SM00922">
    <property type="entry name" value="MR_MLE"/>
    <property type="match status" value="1"/>
</dbReference>
<dbReference type="SFLD" id="SFLDG00180">
    <property type="entry name" value="muconate_cycloisomerase"/>
    <property type="match status" value="1"/>
</dbReference>
<keyword evidence="1" id="KW-0479">Metal-binding</keyword>
<organism evidence="4 5">
    <name type="scientific">Ancylomarina euxinus</name>
    <dbReference type="NCBI Taxonomy" id="2283627"/>
    <lineage>
        <taxon>Bacteria</taxon>
        <taxon>Pseudomonadati</taxon>
        <taxon>Bacteroidota</taxon>
        <taxon>Bacteroidia</taxon>
        <taxon>Marinilabiliales</taxon>
        <taxon>Marinifilaceae</taxon>
        <taxon>Ancylomarina</taxon>
    </lineage>
</organism>
<reference evidence="4 5" key="1">
    <citation type="submission" date="2018-07" db="EMBL/GenBank/DDBJ databases">
        <title>Draft genome sequence of Ancylomarina sp. M1P.</title>
        <authorList>
            <person name="Yadav S."/>
            <person name="Villanueva L."/>
            <person name="Damste J.S.S."/>
        </authorList>
    </citation>
    <scope>NUCLEOTIDE SEQUENCE [LARGE SCALE GENOMIC DNA]</scope>
    <source>
        <strain evidence="4 5">M1P</strain>
    </source>
</reference>
<name>A0A425XYX7_9BACT</name>
<dbReference type="PROSITE" id="PS00909">
    <property type="entry name" value="MR_MLE_2"/>
    <property type="match status" value="1"/>
</dbReference>
<evidence type="ECO:0000313" key="4">
    <source>
        <dbReference type="EMBL" id="RRG20379.1"/>
    </source>
</evidence>
<dbReference type="AlphaFoldDB" id="A0A425XYX7"/>
<dbReference type="GO" id="GO:0046872">
    <property type="term" value="F:metal ion binding"/>
    <property type="evidence" value="ECO:0007669"/>
    <property type="project" value="UniProtKB-KW"/>
</dbReference>
<evidence type="ECO:0000259" key="3">
    <source>
        <dbReference type="SMART" id="SM00922"/>
    </source>
</evidence>
<dbReference type="InterPro" id="IPR029065">
    <property type="entry name" value="Enolase_C-like"/>
</dbReference>
<proteinExistence type="predicted"/>
<dbReference type="InterPro" id="IPR036849">
    <property type="entry name" value="Enolase-like_C_sf"/>
</dbReference>
<comment type="caution">
    <text evidence="4">The sequence shown here is derived from an EMBL/GenBank/DDBJ whole genome shotgun (WGS) entry which is preliminary data.</text>
</comment>
<dbReference type="Gene3D" id="3.20.20.120">
    <property type="entry name" value="Enolase-like C-terminal domain"/>
    <property type="match status" value="1"/>
</dbReference>
<dbReference type="NCBIfam" id="TIGR01927">
    <property type="entry name" value="menC_gam_Gplu"/>
    <property type="match status" value="1"/>
</dbReference>
<dbReference type="SUPFAM" id="SSF54826">
    <property type="entry name" value="Enolase N-terminal domain-like"/>
    <property type="match status" value="1"/>
</dbReference>
<dbReference type="GO" id="GO:0009234">
    <property type="term" value="P:menaquinone biosynthetic process"/>
    <property type="evidence" value="ECO:0007669"/>
    <property type="project" value="UniProtKB-UniRule"/>
</dbReference>
<dbReference type="GO" id="GO:0043748">
    <property type="term" value="F:O-succinylbenzoate synthase activity"/>
    <property type="evidence" value="ECO:0007669"/>
    <property type="project" value="UniProtKB-EC"/>
</dbReference>
<keyword evidence="5" id="KW-1185">Reference proteome</keyword>
<dbReference type="Gene3D" id="3.30.390.10">
    <property type="entry name" value="Enolase-like, N-terminal domain"/>
    <property type="match status" value="1"/>
</dbReference>
<accession>A0A425XYX7</accession>
<gene>
    <name evidence="4" type="primary">menC</name>
    <name evidence="4" type="ORF">DWB61_12600</name>
</gene>
<dbReference type="InterPro" id="IPR013342">
    <property type="entry name" value="Mandelate_racemase_C"/>
</dbReference>
<dbReference type="EC" id="4.2.1.113" evidence="2"/>
<dbReference type="GO" id="GO:0009063">
    <property type="term" value="P:amino acid catabolic process"/>
    <property type="evidence" value="ECO:0007669"/>
    <property type="project" value="InterPro"/>
</dbReference>
<dbReference type="Pfam" id="PF13378">
    <property type="entry name" value="MR_MLE_C"/>
    <property type="match status" value="1"/>
</dbReference>
<dbReference type="OrthoDB" id="9766759at2"/>
<evidence type="ECO:0000256" key="2">
    <source>
        <dbReference type="NCBIfam" id="TIGR01927"/>
    </source>
</evidence>
<dbReference type="PANTHER" id="PTHR48073">
    <property type="entry name" value="O-SUCCINYLBENZOATE SYNTHASE-RELATED"/>
    <property type="match status" value="1"/>
</dbReference>
<dbReference type="SUPFAM" id="SSF51604">
    <property type="entry name" value="Enolase C-terminal domain-like"/>
    <property type="match status" value="1"/>
</dbReference>
<dbReference type="SFLD" id="SFLDF00009">
    <property type="entry name" value="o-succinylbenzoate_synthase"/>
    <property type="match status" value="1"/>
</dbReference>
<dbReference type="PANTHER" id="PTHR48073:SF2">
    <property type="entry name" value="O-SUCCINYLBENZOATE SYNTHASE"/>
    <property type="match status" value="1"/>
</dbReference>
<evidence type="ECO:0000256" key="1">
    <source>
        <dbReference type="ARBA" id="ARBA00022723"/>
    </source>
</evidence>
<sequence length="352" mass="40118">MLVANFLYFPLDFKRPSGTSRGILTKKEAWFVHVWDDKNPEVKGIGECSIIRGLSPDDRENYEEKIQAVCDHINQIENYLADELIEWPSIYFGFEMALRDLANGGKRLLFNSDFTESEAKIPINGLVWMGDKAYMQKQVQEKIDKGFNCIKLKIGAINFQEELEILKSIREKFNSEQIEIRVDANGAFHPDEAMDKLKALNKFDIHSIEQPIKARNWDAMANLCKETPLPIALDEELIGIYKLEDKIKLIKQIQPQYIILKPSLLGGFKGSQEWIDIAKAEGIPWWMTSALESNIGLNAIAQWAYTLNNPMPQGLGTGQLFTNNIESPLEVSEGYLIYNQSKKWAVDEKLGA</sequence>
<dbReference type="SFLD" id="SFLDS00001">
    <property type="entry name" value="Enolase"/>
    <property type="match status" value="1"/>
</dbReference>
<evidence type="ECO:0000313" key="5">
    <source>
        <dbReference type="Proteomes" id="UP000285794"/>
    </source>
</evidence>
<dbReference type="InterPro" id="IPR029017">
    <property type="entry name" value="Enolase-like_N"/>
</dbReference>
<protein>
    <recommendedName>
        <fullName evidence="2">o-succinylbenzoate synthase</fullName>
        <ecNumber evidence="2">4.2.1.113</ecNumber>
    </recommendedName>
</protein>
<keyword evidence="4" id="KW-0456">Lyase</keyword>
<dbReference type="CDD" id="cd03320">
    <property type="entry name" value="OSBS"/>
    <property type="match status" value="1"/>
</dbReference>